<sequence>MKITFLVHGMYGLGGTIRSTLNSASALADRGHQVEIVSVMRGATRPRLPFDPRVPVISLLDRRRPEDRRPGDGGAIESAEDVALLEQPSRVFPKHETIHHKYSALTDRRVGRFLQRHRTDVWVGTRPGLNVYLSHYAPRSAVLIGQEHMFHDYHSAGLRSSLSQAYRKLDALVTVSSADADTYRREMPHLADRVHHIPNSVPACLVEPADGTSKLIVAAGRIEKVKRYDLLIKAFAEVVRRHPDWRLRIYGVGSETANLRELVSELGLNDSAMLMGPYSPIDTEWVKGSIAAVTSEYESFGLTIIEAMGAGLPVVSTACRMGPLELIDDGVDGLLVNPGDPAAIAAGLCELIEDPALRRKLASAALEKARTYRPEAVAAQLEALMDRLRATTRGRRTLRRIRHRTSFRGRAGGSGGFDQLSTTSPRSTVRVSCHALSFDRLILRLEGVPVDADVRLILDGDSSPVRLHLRRADGIALAEIDSELVRRLRSGRWFLNVAGVRPVLRFVDNRALVEQIPERAVSAVVVPGAHAGELVLRVWRRKMHAEVASLAWEGSYLTISGDLFGDWPEGGISGVLGRKGLPARLRDIPITVVGGRFELRLPTEVLTESEAPIAADWRVWLRPLNEPRREVMPGRFFDDIPDKRRVTPFKKIQRPHKSGRDMEIAPLFTADNKLSIRVAPVPASDMR</sequence>
<organism evidence="5 6">
    <name type="scientific">Stackebrandtia albiflava</name>
    <dbReference type="NCBI Taxonomy" id="406432"/>
    <lineage>
        <taxon>Bacteria</taxon>
        <taxon>Bacillati</taxon>
        <taxon>Actinomycetota</taxon>
        <taxon>Actinomycetes</taxon>
        <taxon>Glycomycetales</taxon>
        <taxon>Glycomycetaceae</taxon>
        <taxon>Stackebrandtia</taxon>
    </lineage>
</organism>
<dbReference type="SUPFAM" id="SSF53756">
    <property type="entry name" value="UDP-Glycosyltransferase/glycogen phosphorylase"/>
    <property type="match status" value="1"/>
</dbReference>
<evidence type="ECO:0000256" key="1">
    <source>
        <dbReference type="ARBA" id="ARBA00022676"/>
    </source>
</evidence>
<dbReference type="Gene3D" id="3.40.50.2000">
    <property type="entry name" value="Glycogen Phosphorylase B"/>
    <property type="match status" value="2"/>
</dbReference>
<gene>
    <name evidence="5" type="ORF">LX16_3051</name>
</gene>
<dbReference type="InterPro" id="IPR001296">
    <property type="entry name" value="Glyco_trans_1"/>
</dbReference>
<evidence type="ECO:0000256" key="2">
    <source>
        <dbReference type="ARBA" id="ARBA00022679"/>
    </source>
</evidence>
<dbReference type="Proteomes" id="UP000321617">
    <property type="component" value="Unassembled WGS sequence"/>
</dbReference>
<dbReference type="GO" id="GO:0016757">
    <property type="term" value="F:glycosyltransferase activity"/>
    <property type="evidence" value="ECO:0007669"/>
    <property type="project" value="UniProtKB-KW"/>
</dbReference>
<dbReference type="InterPro" id="IPR028098">
    <property type="entry name" value="Glyco_trans_4-like_N"/>
</dbReference>
<keyword evidence="1" id="KW-0328">Glycosyltransferase</keyword>
<keyword evidence="6" id="KW-1185">Reference proteome</keyword>
<dbReference type="CDD" id="cd03820">
    <property type="entry name" value="GT4_AmsD-like"/>
    <property type="match status" value="1"/>
</dbReference>
<proteinExistence type="predicted"/>
<dbReference type="Pfam" id="PF00534">
    <property type="entry name" value="Glycos_transf_1"/>
    <property type="match status" value="1"/>
</dbReference>
<feature type="domain" description="Glycosyl transferase family 1" evidence="3">
    <location>
        <begin position="209"/>
        <end position="365"/>
    </location>
</feature>
<accession>A0A562V362</accession>
<feature type="domain" description="Glycosyltransferase subfamily 4-like N-terminal" evidence="4">
    <location>
        <begin position="14"/>
        <end position="199"/>
    </location>
</feature>
<dbReference type="PANTHER" id="PTHR12526:SF627">
    <property type="entry name" value="D-RHAMNOSYLTRANSFERASE WBPZ"/>
    <property type="match status" value="1"/>
</dbReference>
<evidence type="ECO:0000259" key="4">
    <source>
        <dbReference type="Pfam" id="PF13579"/>
    </source>
</evidence>
<dbReference type="PANTHER" id="PTHR12526">
    <property type="entry name" value="GLYCOSYLTRANSFERASE"/>
    <property type="match status" value="1"/>
</dbReference>
<dbReference type="Pfam" id="PF13579">
    <property type="entry name" value="Glyco_trans_4_4"/>
    <property type="match status" value="1"/>
</dbReference>
<evidence type="ECO:0000313" key="6">
    <source>
        <dbReference type="Proteomes" id="UP000321617"/>
    </source>
</evidence>
<comment type="caution">
    <text evidence="5">The sequence shown here is derived from an EMBL/GenBank/DDBJ whole genome shotgun (WGS) entry which is preliminary data.</text>
</comment>
<dbReference type="RefSeq" id="WP_147139295.1">
    <property type="nucleotide sequence ID" value="NZ_BAABIJ010000002.1"/>
</dbReference>
<reference evidence="5 6" key="1">
    <citation type="journal article" date="2013" name="Stand. Genomic Sci.">
        <title>Genomic Encyclopedia of Type Strains, Phase I: The one thousand microbial genomes (KMG-I) project.</title>
        <authorList>
            <person name="Kyrpides N.C."/>
            <person name="Woyke T."/>
            <person name="Eisen J.A."/>
            <person name="Garrity G."/>
            <person name="Lilburn T.G."/>
            <person name="Beck B.J."/>
            <person name="Whitman W.B."/>
            <person name="Hugenholtz P."/>
            <person name="Klenk H.P."/>
        </authorList>
    </citation>
    <scope>NUCLEOTIDE SEQUENCE [LARGE SCALE GENOMIC DNA]</scope>
    <source>
        <strain evidence="5 6">DSM 45044</strain>
    </source>
</reference>
<keyword evidence="2 5" id="KW-0808">Transferase</keyword>
<protein>
    <submittedName>
        <fullName evidence="5">Glycosyltransferase involved in cell wall biosynthesis</fullName>
    </submittedName>
</protein>
<dbReference type="AlphaFoldDB" id="A0A562V362"/>
<evidence type="ECO:0000259" key="3">
    <source>
        <dbReference type="Pfam" id="PF00534"/>
    </source>
</evidence>
<name>A0A562V362_9ACTN</name>
<evidence type="ECO:0000313" key="5">
    <source>
        <dbReference type="EMBL" id="TWJ12295.1"/>
    </source>
</evidence>
<dbReference type="OrthoDB" id="570545at2"/>
<dbReference type="EMBL" id="VLLL01000006">
    <property type="protein sequence ID" value="TWJ12295.1"/>
    <property type="molecule type" value="Genomic_DNA"/>
</dbReference>